<reference evidence="1" key="1">
    <citation type="submission" date="2022-02" db="EMBL/GenBank/DDBJ databases">
        <title>Plant Genome Project.</title>
        <authorList>
            <person name="Zhang R.-G."/>
        </authorList>
    </citation>
    <scope>NUCLEOTIDE SEQUENCE</scope>
    <source>
        <strain evidence="1">AT1</strain>
    </source>
</reference>
<proteinExistence type="predicted"/>
<protein>
    <submittedName>
        <fullName evidence="1">Uncharacterized protein</fullName>
    </submittedName>
</protein>
<evidence type="ECO:0000313" key="2">
    <source>
        <dbReference type="Proteomes" id="UP001062846"/>
    </source>
</evidence>
<accession>A0ACC0Q4S2</accession>
<sequence length="103" mass="10784">MRKNKGKKCDDASSGSSLVVADDGDLLTVFEAIHVYFVAVVPFVDEGFGGLAAVAEREPELRGEVAAKEEGRLGGGGKGGDLRGGEEGEDAKLDVFWEVREGG</sequence>
<evidence type="ECO:0000313" key="1">
    <source>
        <dbReference type="EMBL" id="KAI8572745.1"/>
    </source>
</evidence>
<dbReference type="EMBL" id="CM046388">
    <property type="protein sequence ID" value="KAI8572745.1"/>
    <property type="molecule type" value="Genomic_DNA"/>
</dbReference>
<organism evidence="1 2">
    <name type="scientific">Rhododendron molle</name>
    <name type="common">Chinese azalea</name>
    <name type="synonym">Azalea mollis</name>
    <dbReference type="NCBI Taxonomy" id="49168"/>
    <lineage>
        <taxon>Eukaryota</taxon>
        <taxon>Viridiplantae</taxon>
        <taxon>Streptophyta</taxon>
        <taxon>Embryophyta</taxon>
        <taxon>Tracheophyta</taxon>
        <taxon>Spermatophyta</taxon>
        <taxon>Magnoliopsida</taxon>
        <taxon>eudicotyledons</taxon>
        <taxon>Gunneridae</taxon>
        <taxon>Pentapetalae</taxon>
        <taxon>asterids</taxon>
        <taxon>Ericales</taxon>
        <taxon>Ericaceae</taxon>
        <taxon>Ericoideae</taxon>
        <taxon>Rhodoreae</taxon>
        <taxon>Rhododendron</taxon>
    </lineage>
</organism>
<gene>
    <name evidence="1" type="ORF">RHMOL_Rhmol01G0223800</name>
</gene>
<comment type="caution">
    <text evidence="1">The sequence shown here is derived from an EMBL/GenBank/DDBJ whole genome shotgun (WGS) entry which is preliminary data.</text>
</comment>
<name>A0ACC0Q4S2_RHOML</name>
<keyword evidence="2" id="KW-1185">Reference proteome</keyword>
<dbReference type="Proteomes" id="UP001062846">
    <property type="component" value="Chromosome 1"/>
</dbReference>